<feature type="chain" id="PRO_5009535797" evidence="1">
    <location>
        <begin position="18"/>
        <end position="312"/>
    </location>
</feature>
<dbReference type="Proteomes" id="UP000177745">
    <property type="component" value="Unassembled WGS sequence"/>
</dbReference>
<name>A0A1F8HA26_9BACT</name>
<gene>
    <name evidence="2" type="ORF">A3G51_01870</name>
</gene>
<dbReference type="SUPFAM" id="SSF51445">
    <property type="entry name" value="(Trans)glycosidases"/>
    <property type="match status" value="1"/>
</dbReference>
<evidence type="ECO:0000313" key="3">
    <source>
        <dbReference type="Proteomes" id="UP000177745"/>
    </source>
</evidence>
<dbReference type="PROSITE" id="PS51257">
    <property type="entry name" value="PROKAR_LIPOPROTEIN"/>
    <property type="match status" value="1"/>
</dbReference>
<dbReference type="AlphaFoldDB" id="A0A1F8HA26"/>
<dbReference type="EMBL" id="MGKY01000010">
    <property type="protein sequence ID" value="OGN33838.1"/>
    <property type="molecule type" value="Genomic_DNA"/>
</dbReference>
<feature type="signal peptide" evidence="1">
    <location>
        <begin position="1"/>
        <end position="17"/>
    </location>
</feature>
<reference evidence="2 3" key="1">
    <citation type="journal article" date="2016" name="Nat. Commun.">
        <title>Thousands of microbial genomes shed light on interconnected biogeochemical processes in an aquifer system.</title>
        <authorList>
            <person name="Anantharaman K."/>
            <person name="Brown C.T."/>
            <person name="Hug L.A."/>
            <person name="Sharon I."/>
            <person name="Castelle C.J."/>
            <person name="Probst A.J."/>
            <person name="Thomas B.C."/>
            <person name="Singh A."/>
            <person name="Wilkins M.J."/>
            <person name="Karaoz U."/>
            <person name="Brodie E.L."/>
            <person name="Williams K.H."/>
            <person name="Hubbard S.S."/>
            <person name="Banfield J.F."/>
        </authorList>
    </citation>
    <scope>NUCLEOTIDE SEQUENCE [LARGE SCALE GENOMIC DNA]</scope>
</reference>
<accession>A0A1F8HA26</accession>
<comment type="caution">
    <text evidence="2">The sequence shown here is derived from an EMBL/GenBank/DDBJ whole genome shotgun (WGS) entry which is preliminary data.</text>
</comment>
<keyword evidence="1" id="KW-0732">Signal</keyword>
<proteinExistence type="predicted"/>
<evidence type="ECO:0000256" key="1">
    <source>
        <dbReference type="SAM" id="SignalP"/>
    </source>
</evidence>
<protein>
    <submittedName>
        <fullName evidence="2">Uncharacterized protein</fullName>
    </submittedName>
</protein>
<sequence length="312" mass="34672">MNIRRIFVVLFAAVLTAACGRDSNFSIPTAPGAIPGENSWQGRIPWSPYMVIHNDAGALSGYQTAVRELMAHDAIRGARVGMSESEVMNNSPNIINQWLAAQGLELLVIVDNYLLFHDNLEEIMDRVIALHPGATTFQIGNEITTILPKTGRTTTIEEYMKAFRRIYDHVSVKYPNITLVSQSTISAETYGSQELEKMVGLGLIRMSPQRVIIGMNVYGGPTVAGNASVINSQLRSYRVWVTESGSLDPDRQVGHVANSYPALRNQLRAERIYWYALWAGDTGQDNGFGLIKNPYNPPLWESPLYQILTGKR</sequence>
<dbReference type="Gene3D" id="3.20.20.80">
    <property type="entry name" value="Glycosidases"/>
    <property type="match status" value="1"/>
</dbReference>
<dbReference type="InterPro" id="IPR017853">
    <property type="entry name" value="GH"/>
</dbReference>
<evidence type="ECO:0000313" key="2">
    <source>
        <dbReference type="EMBL" id="OGN33838.1"/>
    </source>
</evidence>
<organism evidence="2 3">
    <name type="scientific">Candidatus Yanofskybacteria bacterium RIFCSPLOWO2_12_FULL_43_11b</name>
    <dbReference type="NCBI Taxonomy" id="1802710"/>
    <lineage>
        <taxon>Bacteria</taxon>
        <taxon>Candidatus Yanofskyibacteriota</taxon>
    </lineage>
</organism>